<dbReference type="EMBL" id="CSTE01000002">
    <property type="protein sequence ID" value="CQR51235.1"/>
    <property type="molecule type" value="Genomic_DNA"/>
</dbReference>
<keyword evidence="2" id="KW-1185">Reference proteome</keyword>
<proteinExistence type="predicted"/>
<dbReference type="AlphaFoldDB" id="A0A0D6JT97"/>
<evidence type="ECO:0000313" key="2">
    <source>
        <dbReference type="Proteomes" id="UP000198902"/>
    </source>
</evidence>
<dbReference type="Proteomes" id="UP000198902">
    <property type="component" value="Unassembled WGS sequence"/>
</dbReference>
<evidence type="ECO:0008006" key="3">
    <source>
        <dbReference type="Google" id="ProtNLM"/>
    </source>
</evidence>
<gene>
    <name evidence="1" type="ORF">BN996_02639</name>
</gene>
<accession>A0A0D6JT97</accession>
<reference evidence="2" key="1">
    <citation type="submission" date="2015-03" db="EMBL/GenBank/DDBJ databases">
        <authorList>
            <person name="Urmite Genomes"/>
        </authorList>
    </citation>
    <scope>NUCLEOTIDE SEQUENCE [LARGE SCALE GENOMIC DNA]</scope>
    <source>
        <strain evidence="2">Arc-Hr</strain>
    </source>
</reference>
<dbReference type="RefSeq" id="WP_139043122.1">
    <property type="nucleotide sequence ID" value="NZ_CABLRR010000002.1"/>
</dbReference>
<protein>
    <recommendedName>
        <fullName evidence="3">DUF2971 domain-containing protein</fullName>
    </recommendedName>
</protein>
<evidence type="ECO:0000313" key="1">
    <source>
        <dbReference type="EMBL" id="CQR51235.1"/>
    </source>
</evidence>
<organism evidence="1 2">
    <name type="scientific">Haloferax massiliensis</name>
    <dbReference type="NCBI Taxonomy" id="1476858"/>
    <lineage>
        <taxon>Archaea</taxon>
        <taxon>Methanobacteriati</taxon>
        <taxon>Methanobacteriota</taxon>
        <taxon>Stenosarchaea group</taxon>
        <taxon>Halobacteria</taxon>
        <taxon>Halobacteriales</taxon>
        <taxon>Haloferacaceae</taxon>
        <taxon>Haloferax</taxon>
    </lineage>
</organism>
<name>A0A0D6JT97_9EURY</name>
<dbReference type="OrthoDB" id="308376at2157"/>
<sequence>MREYELEIEDVLEDTIEVNQTEETFPNSWRPSKPSTNATLWRYVDFTRFFSMLVQKQIWLPQITQFDDPFEGVWSNKRLTAFEEEIPSPEGQDYEPPKGQTNFSKTSYASCWHKNENQSAALWELYGISNQSVAIKTDFGSLISAVDLSGYMDYSFGCVEYLDYSNDDMPKGPYSPVFHKRKSFQHEQEFRLAVLEPKLIPRVRQKIEQNKHILELADGVDMFQLAIENMPPGINLDINVDQLINEVYIHPETDGWVVKTIQELITTCGYSFTLQKSDLYTNPEELR</sequence>